<reference evidence="2 3" key="1">
    <citation type="journal article" date="2018" name="Nat. Ecol. Evol.">
        <title>Shark genomes provide insights into elasmobranch evolution and the origin of vertebrates.</title>
        <authorList>
            <person name="Hara Y"/>
            <person name="Yamaguchi K"/>
            <person name="Onimaru K"/>
            <person name="Kadota M"/>
            <person name="Koyanagi M"/>
            <person name="Keeley SD"/>
            <person name="Tatsumi K"/>
            <person name="Tanaka K"/>
            <person name="Motone F"/>
            <person name="Kageyama Y"/>
            <person name="Nozu R"/>
            <person name="Adachi N"/>
            <person name="Nishimura O"/>
            <person name="Nakagawa R"/>
            <person name="Tanegashima C"/>
            <person name="Kiyatake I"/>
            <person name="Matsumoto R"/>
            <person name="Murakumo K"/>
            <person name="Nishida K"/>
            <person name="Terakita A"/>
            <person name="Kuratani S"/>
            <person name="Sato K"/>
            <person name="Hyodo S Kuraku.S."/>
        </authorList>
    </citation>
    <scope>NUCLEOTIDE SEQUENCE [LARGE SCALE GENOMIC DNA]</scope>
</reference>
<organism evidence="2 3">
    <name type="scientific">Scyliorhinus torazame</name>
    <name type="common">Cloudy catshark</name>
    <name type="synonym">Catulus torazame</name>
    <dbReference type="NCBI Taxonomy" id="75743"/>
    <lineage>
        <taxon>Eukaryota</taxon>
        <taxon>Metazoa</taxon>
        <taxon>Chordata</taxon>
        <taxon>Craniata</taxon>
        <taxon>Vertebrata</taxon>
        <taxon>Chondrichthyes</taxon>
        <taxon>Elasmobranchii</taxon>
        <taxon>Galeomorphii</taxon>
        <taxon>Galeoidea</taxon>
        <taxon>Carcharhiniformes</taxon>
        <taxon>Scyliorhinidae</taxon>
        <taxon>Scyliorhinus</taxon>
    </lineage>
</organism>
<dbReference type="OMA" id="QADASYE"/>
<protein>
    <submittedName>
        <fullName evidence="2">Uncharacterized protein</fullName>
    </submittedName>
</protein>
<evidence type="ECO:0000313" key="2">
    <source>
        <dbReference type="EMBL" id="GCB84276.1"/>
    </source>
</evidence>
<evidence type="ECO:0000256" key="1">
    <source>
        <dbReference type="SAM" id="MobiDB-lite"/>
    </source>
</evidence>
<feature type="region of interest" description="Disordered" evidence="1">
    <location>
        <begin position="1"/>
        <end position="111"/>
    </location>
</feature>
<dbReference type="Proteomes" id="UP000288216">
    <property type="component" value="Unassembled WGS sequence"/>
</dbReference>
<name>A0A401QFY2_SCYTO</name>
<feature type="compositionally biased region" description="Basic and acidic residues" evidence="1">
    <location>
        <begin position="74"/>
        <end position="96"/>
    </location>
</feature>
<proteinExistence type="predicted"/>
<keyword evidence="3" id="KW-1185">Reference proteome</keyword>
<dbReference type="EMBL" id="BFAA01060172">
    <property type="protein sequence ID" value="GCB84276.1"/>
    <property type="molecule type" value="Genomic_DNA"/>
</dbReference>
<sequence length="116" mass="13382">SSDTLSRQTKRPEMDGSSQAMDVHLRPRRKLSSRIYSSETPRNRFRQRRAGWYEEDEEDEETDSSPRNSGTISRDSDPALDSKEVARNLELGKDLQNKNSETSSITDSTEGWFHFL</sequence>
<feature type="compositionally biased region" description="Acidic residues" evidence="1">
    <location>
        <begin position="53"/>
        <end position="63"/>
    </location>
</feature>
<comment type="caution">
    <text evidence="2">The sequence shown here is derived from an EMBL/GenBank/DDBJ whole genome shotgun (WGS) entry which is preliminary data.</text>
</comment>
<accession>A0A401QFY2</accession>
<gene>
    <name evidence="2" type="ORF">scyTo_0024879</name>
</gene>
<evidence type="ECO:0000313" key="3">
    <source>
        <dbReference type="Proteomes" id="UP000288216"/>
    </source>
</evidence>
<feature type="non-terminal residue" evidence="2">
    <location>
        <position position="1"/>
    </location>
</feature>
<feature type="compositionally biased region" description="Polar residues" evidence="1">
    <location>
        <begin position="97"/>
        <end position="109"/>
    </location>
</feature>
<dbReference type="AlphaFoldDB" id="A0A401QFY2"/>
<dbReference type="OrthoDB" id="10478852at2759"/>